<reference evidence="3 4" key="2">
    <citation type="submission" date="2015-05" db="EMBL/GenBank/DDBJ databases">
        <authorList>
            <person name="Morales-Cruz A."/>
            <person name="Amrine K.C."/>
            <person name="Cantu D."/>
        </authorList>
    </citation>
    <scope>NUCLEOTIDE SEQUENCE [LARGE SCALE GENOMIC DNA]</scope>
    <source>
        <strain evidence="3">UCRPC4</strain>
    </source>
</reference>
<keyword evidence="2" id="KW-0732">Signal</keyword>
<feature type="chain" id="PRO_5002544749" evidence="2">
    <location>
        <begin position="23"/>
        <end position="173"/>
    </location>
</feature>
<organism evidence="3 4">
    <name type="scientific">Phaeomoniella chlamydospora</name>
    <name type="common">Phaeoacremonium chlamydosporum</name>
    <dbReference type="NCBI Taxonomy" id="158046"/>
    <lineage>
        <taxon>Eukaryota</taxon>
        <taxon>Fungi</taxon>
        <taxon>Dikarya</taxon>
        <taxon>Ascomycota</taxon>
        <taxon>Pezizomycotina</taxon>
        <taxon>Eurotiomycetes</taxon>
        <taxon>Chaetothyriomycetidae</taxon>
        <taxon>Phaeomoniellales</taxon>
        <taxon>Phaeomoniellaceae</taxon>
        <taxon>Phaeomoniella</taxon>
    </lineage>
</organism>
<name>A0A0G2GMT0_PHACM</name>
<gene>
    <name evidence="3" type="ORF">UCRPC4_g05120</name>
</gene>
<comment type="caution">
    <text evidence="3">The sequence shown here is derived from an EMBL/GenBank/DDBJ whole genome shotgun (WGS) entry which is preliminary data.</text>
</comment>
<feature type="region of interest" description="Disordered" evidence="1">
    <location>
        <begin position="132"/>
        <end position="157"/>
    </location>
</feature>
<evidence type="ECO:0000256" key="2">
    <source>
        <dbReference type="SAM" id="SignalP"/>
    </source>
</evidence>
<feature type="signal peptide" evidence="2">
    <location>
        <begin position="1"/>
        <end position="22"/>
    </location>
</feature>
<sequence>MFRFTTTILSLLPLLTPFLTSAQDTSAPYPIPIALGYYAYPHGHQFIAWTPTTTTTTEACASRTVIQVDNSGYPSNPICDYPFDLNSDFTNLTLKCTDPTVEEYPEVTAVVNSEGVQTQVCEELQLTVYPTEEQKRREMEEGERGQENEVTLSENIGFDRKTNSMKKYEKISF</sequence>
<keyword evidence="4" id="KW-1185">Reference proteome</keyword>
<reference evidence="3 4" key="1">
    <citation type="submission" date="2015-05" db="EMBL/GenBank/DDBJ databases">
        <title>Distinctive expansion of gene families associated with plant cell wall degradation and secondary metabolism in the genomes of grapevine trunk pathogens.</title>
        <authorList>
            <person name="Lawrence D.P."/>
            <person name="Travadon R."/>
            <person name="Rolshausen P.E."/>
            <person name="Baumgartner K."/>
        </authorList>
    </citation>
    <scope>NUCLEOTIDE SEQUENCE [LARGE SCALE GENOMIC DNA]</scope>
    <source>
        <strain evidence="3">UCRPC4</strain>
    </source>
</reference>
<feature type="compositionally biased region" description="Basic and acidic residues" evidence="1">
    <location>
        <begin position="132"/>
        <end position="147"/>
    </location>
</feature>
<evidence type="ECO:0000313" key="4">
    <source>
        <dbReference type="Proteomes" id="UP000053317"/>
    </source>
</evidence>
<proteinExistence type="predicted"/>
<accession>A0A0G2GMT0</accession>
<dbReference type="AlphaFoldDB" id="A0A0G2GMT0"/>
<dbReference type="EMBL" id="LCWF01000130">
    <property type="protein sequence ID" value="KKY18170.1"/>
    <property type="molecule type" value="Genomic_DNA"/>
</dbReference>
<dbReference type="OrthoDB" id="5205523at2759"/>
<dbReference type="Proteomes" id="UP000053317">
    <property type="component" value="Unassembled WGS sequence"/>
</dbReference>
<protein>
    <submittedName>
        <fullName evidence="3">Uncharacterized protein</fullName>
    </submittedName>
</protein>
<evidence type="ECO:0000313" key="3">
    <source>
        <dbReference type="EMBL" id="KKY18170.1"/>
    </source>
</evidence>
<evidence type="ECO:0000256" key="1">
    <source>
        <dbReference type="SAM" id="MobiDB-lite"/>
    </source>
</evidence>